<dbReference type="GO" id="GO:0016020">
    <property type="term" value="C:membrane"/>
    <property type="evidence" value="ECO:0007669"/>
    <property type="project" value="TreeGrafter"/>
</dbReference>
<dbReference type="Proteomes" id="UP000195947">
    <property type="component" value="Unassembled WGS sequence"/>
</dbReference>
<dbReference type="Gene3D" id="3.20.20.370">
    <property type="entry name" value="Glycoside hydrolase/deacetylase"/>
    <property type="match status" value="1"/>
</dbReference>
<dbReference type="InterPro" id="IPR011330">
    <property type="entry name" value="Glyco_hydro/deAcase_b/a-brl"/>
</dbReference>
<reference evidence="4 6" key="1">
    <citation type="submission" date="2016-02" db="EMBL/GenBank/DDBJ databases">
        <authorList>
            <person name="Strepis N."/>
        </authorList>
    </citation>
    <scope>NUCLEOTIDE SEQUENCE [LARGE SCALE GENOMIC DNA]</scope>
    <source>
        <strain evidence="4">Trichococcus flocculiformis</strain>
    </source>
</reference>
<keyword evidence="2" id="KW-0378">Hydrolase</keyword>
<name>A0AB38BKL5_9LACT</name>
<dbReference type="InterPro" id="IPR050248">
    <property type="entry name" value="Polysacc_deacetylase_ArnD"/>
</dbReference>
<reference evidence="5 7" key="2">
    <citation type="submission" date="2016-10" db="EMBL/GenBank/DDBJ databases">
        <authorList>
            <person name="Varghese N."/>
            <person name="Submissions S."/>
        </authorList>
    </citation>
    <scope>NUCLEOTIDE SEQUENCE [LARGE SCALE GENOMIC DNA]</scope>
    <source>
        <strain evidence="5 7">DSM 2094</strain>
    </source>
</reference>
<keyword evidence="1" id="KW-0479">Metal-binding</keyword>
<gene>
    <name evidence="5" type="ORF">SAMN04488507_10493</name>
    <name evidence="4" type="ORF">TFLO_2721</name>
</gene>
<dbReference type="AlphaFoldDB" id="A0AB38BKL5"/>
<evidence type="ECO:0000256" key="2">
    <source>
        <dbReference type="ARBA" id="ARBA00022801"/>
    </source>
</evidence>
<proteinExistence type="predicted"/>
<protein>
    <submittedName>
        <fullName evidence="5">Peptidoglycan/xylan/chitin deacetylase, PgdA/CDA1 family</fullName>
    </submittedName>
    <submittedName>
        <fullName evidence="4">Polysaccharide deacetylase</fullName>
    </submittedName>
</protein>
<organism evidence="5 7">
    <name type="scientific">Trichococcus flocculiformis</name>
    <dbReference type="NCBI Taxonomy" id="82803"/>
    <lineage>
        <taxon>Bacteria</taxon>
        <taxon>Bacillati</taxon>
        <taxon>Bacillota</taxon>
        <taxon>Bacilli</taxon>
        <taxon>Lactobacillales</taxon>
        <taxon>Carnobacteriaceae</taxon>
        <taxon>Trichococcus</taxon>
    </lineage>
</organism>
<dbReference type="PROSITE" id="PS51677">
    <property type="entry name" value="NODB"/>
    <property type="match status" value="1"/>
</dbReference>
<comment type="caution">
    <text evidence="5">The sequence shown here is derived from an EMBL/GenBank/DDBJ whole genome shotgun (WGS) entry which is preliminary data.</text>
</comment>
<dbReference type="PANTHER" id="PTHR10587">
    <property type="entry name" value="GLYCOSYL TRANSFERASE-RELATED"/>
    <property type="match status" value="1"/>
</dbReference>
<dbReference type="InterPro" id="IPR002509">
    <property type="entry name" value="NODB_dom"/>
</dbReference>
<evidence type="ECO:0000256" key="1">
    <source>
        <dbReference type="ARBA" id="ARBA00022723"/>
    </source>
</evidence>
<dbReference type="EMBL" id="FJMZ01000045">
    <property type="protein sequence ID" value="CZR02236.1"/>
    <property type="molecule type" value="Genomic_DNA"/>
</dbReference>
<evidence type="ECO:0000313" key="4">
    <source>
        <dbReference type="EMBL" id="CZR02236.1"/>
    </source>
</evidence>
<evidence type="ECO:0000259" key="3">
    <source>
        <dbReference type="PROSITE" id="PS51677"/>
    </source>
</evidence>
<dbReference type="GO" id="GO:0046872">
    <property type="term" value="F:metal ion binding"/>
    <property type="evidence" value="ECO:0007669"/>
    <property type="project" value="UniProtKB-KW"/>
</dbReference>
<dbReference type="PANTHER" id="PTHR10587:SF133">
    <property type="entry name" value="CHITIN DEACETYLASE 1-RELATED"/>
    <property type="match status" value="1"/>
</dbReference>
<evidence type="ECO:0000313" key="7">
    <source>
        <dbReference type="Proteomes" id="UP000199686"/>
    </source>
</evidence>
<dbReference type="SUPFAM" id="SSF88713">
    <property type="entry name" value="Glycoside hydrolase/deacetylase"/>
    <property type="match status" value="1"/>
</dbReference>
<evidence type="ECO:0000313" key="6">
    <source>
        <dbReference type="Proteomes" id="UP000195947"/>
    </source>
</evidence>
<sequence length="509" mass="57124">MLRDKFKSLKAMMMILLVSLFTFTFTFSVPTISAASQLISSVDTTNKLVALTFDDGYDAGKIQEILSILSSNDVPGTFFMVGEAAALYPDLMNDIIWEGSQIANHSYTHPAFTNLTYYQMIEELNAADDIIQYYTGESTVPFFRAPYGDVNSSVLEAVGDAGYDYTIGWSIDTLDWQGLSADTIINTVVNNIHPGAIVLMHAMPGAANTPEALSYIISDLKNMGYDFVTISDLIGYEDSGYSAGYNAGHSAGYDDGYTNGYSNGYYEGYMEGYYAGYYDGYMDGYYGGYTDGYNDGYDDGYNAGYYNGYYDGYWYGYEEGYNDGYNQEYSPSYEEETPPTFVEEIDPAYEKETPPPFFGEENIPLFDEEFEAGFNDGYTDGYYEGNDDGYYDGYDDGFDAGYYNGYNDSFYEGYNEGYPEGYYFGYDEGTYAGYYRAYYDGYNAGYDNGNTDGYNDFELLFSSEFILEEEPVYSSGFDEAVEPVEETPEIQEEPAYVEAFDIDSSMTAD</sequence>
<dbReference type="Proteomes" id="UP000199686">
    <property type="component" value="Unassembled WGS sequence"/>
</dbReference>
<feature type="domain" description="NodB homology" evidence="3">
    <location>
        <begin position="47"/>
        <end position="228"/>
    </location>
</feature>
<dbReference type="EMBL" id="FOQC01000049">
    <property type="protein sequence ID" value="SFI09397.1"/>
    <property type="molecule type" value="Genomic_DNA"/>
</dbReference>
<dbReference type="GO" id="GO:0005975">
    <property type="term" value="P:carbohydrate metabolic process"/>
    <property type="evidence" value="ECO:0007669"/>
    <property type="project" value="InterPro"/>
</dbReference>
<keyword evidence="6" id="KW-1185">Reference proteome</keyword>
<dbReference type="Pfam" id="PF01522">
    <property type="entry name" value="Polysacc_deac_1"/>
    <property type="match status" value="1"/>
</dbReference>
<dbReference type="CDD" id="cd10917">
    <property type="entry name" value="CE4_NodB_like_6s_7s"/>
    <property type="match status" value="1"/>
</dbReference>
<dbReference type="GO" id="GO:0016810">
    <property type="term" value="F:hydrolase activity, acting on carbon-nitrogen (but not peptide) bonds"/>
    <property type="evidence" value="ECO:0007669"/>
    <property type="project" value="InterPro"/>
</dbReference>
<accession>A0AB38BKL5</accession>
<evidence type="ECO:0000313" key="5">
    <source>
        <dbReference type="EMBL" id="SFI09397.1"/>
    </source>
</evidence>
<dbReference type="RefSeq" id="WP_086990522.1">
    <property type="nucleotide sequence ID" value="NZ_FJMZ01000045.1"/>
</dbReference>